<dbReference type="EMBL" id="JBAKAW010000002">
    <property type="protein sequence ID" value="MEL0653872.1"/>
    <property type="molecule type" value="Genomic_DNA"/>
</dbReference>
<evidence type="ECO:0000256" key="3">
    <source>
        <dbReference type="ARBA" id="ARBA00012744"/>
    </source>
</evidence>
<evidence type="ECO:0000256" key="6">
    <source>
        <dbReference type="ARBA" id="ARBA00023277"/>
    </source>
</evidence>
<dbReference type="NCBIfam" id="TIGR03356">
    <property type="entry name" value="BGL"/>
    <property type="match status" value="1"/>
</dbReference>
<reference evidence="11 12" key="1">
    <citation type="submission" date="2024-02" db="EMBL/GenBank/DDBJ databases">
        <title>Bacteria isolated from the canopy kelp, Nereocystis luetkeana.</title>
        <authorList>
            <person name="Pfister C.A."/>
            <person name="Younker I.T."/>
            <person name="Light S.H."/>
        </authorList>
    </citation>
    <scope>NUCLEOTIDE SEQUENCE [LARGE SCALE GENOMIC DNA]</scope>
    <source>
        <strain evidence="11 12">TI.1.03</strain>
    </source>
</reference>
<comment type="caution">
    <text evidence="11">The sequence shown here is derived from an EMBL/GenBank/DDBJ whole genome shotgun (WGS) entry which is preliminary data.</text>
</comment>
<dbReference type="SUPFAM" id="SSF51445">
    <property type="entry name" value="(Trans)glycosidases"/>
    <property type="match status" value="1"/>
</dbReference>
<evidence type="ECO:0000256" key="4">
    <source>
        <dbReference type="ARBA" id="ARBA00022801"/>
    </source>
</evidence>
<evidence type="ECO:0000313" key="11">
    <source>
        <dbReference type="EMBL" id="MEL0653872.1"/>
    </source>
</evidence>
<evidence type="ECO:0000313" key="12">
    <source>
        <dbReference type="Proteomes" id="UP001371391"/>
    </source>
</evidence>
<dbReference type="InterPro" id="IPR017736">
    <property type="entry name" value="Glyco_hydro_1_beta-glucosidase"/>
</dbReference>
<evidence type="ECO:0000256" key="8">
    <source>
        <dbReference type="ARBA" id="ARBA00023326"/>
    </source>
</evidence>
<dbReference type="PANTHER" id="PTHR10353:SF36">
    <property type="entry name" value="LP05116P"/>
    <property type="match status" value="1"/>
</dbReference>
<keyword evidence="12" id="KW-1185">Reference proteome</keyword>
<evidence type="ECO:0000256" key="1">
    <source>
        <dbReference type="ARBA" id="ARBA00000448"/>
    </source>
</evidence>
<dbReference type="Proteomes" id="UP001371391">
    <property type="component" value="Unassembled WGS sequence"/>
</dbReference>
<dbReference type="PROSITE" id="PS00572">
    <property type="entry name" value="GLYCOSYL_HYDROL_F1_1"/>
    <property type="match status" value="1"/>
</dbReference>
<accession>A0ABU9GWK1</accession>
<protein>
    <recommendedName>
        <fullName evidence="3 10">Beta-glucosidase</fullName>
        <ecNumber evidence="3 10">3.2.1.21</ecNumber>
    </recommendedName>
</protein>
<dbReference type="PROSITE" id="PS00653">
    <property type="entry name" value="GLYCOSYL_HYDROL_F1_2"/>
    <property type="match status" value="1"/>
</dbReference>
<keyword evidence="5" id="KW-0136">Cellulose degradation</keyword>
<evidence type="ECO:0000256" key="7">
    <source>
        <dbReference type="ARBA" id="ARBA00023295"/>
    </source>
</evidence>
<dbReference type="EC" id="3.2.1.21" evidence="3 10"/>
<evidence type="ECO:0000256" key="5">
    <source>
        <dbReference type="ARBA" id="ARBA00023001"/>
    </source>
</evidence>
<dbReference type="GO" id="GO:0008422">
    <property type="term" value="F:beta-glucosidase activity"/>
    <property type="evidence" value="ECO:0007669"/>
    <property type="project" value="UniProtKB-EC"/>
</dbReference>
<dbReference type="InterPro" id="IPR033132">
    <property type="entry name" value="GH_1_N_CS"/>
</dbReference>
<keyword evidence="4 10" id="KW-0378">Hydrolase</keyword>
<dbReference type="PANTHER" id="PTHR10353">
    <property type="entry name" value="GLYCOSYL HYDROLASE"/>
    <property type="match status" value="1"/>
</dbReference>
<organism evidence="11 12">
    <name type="scientific">Pseudoalteromonas issachenkonii</name>
    <dbReference type="NCBI Taxonomy" id="152297"/>
    <lineage>
        <taxon>Bacteria</taxon>
        <taxon>Pseudomonadati</taxon>
        <taxon>Pseudomonadota</taxon>
        <taxon>Gammaproteobacteria</taxon>
        <taxon>Alteromonadales</taxon>
        <taxon>Pseudoalteromonadaceae</taxon>
        <taxon>Pseudoalteromonas</taxon>
    </lineage>
</organism>
<dbReference type="PRINTS" id="PR00131">
    <property type="entry name" value="GLHYDRLASE1"/>
</dbReference>
<evidence type="ECO:0000256" key="9">
    <source>
        <dbReference type="PROSITE-ProRule" id="PRU10055"/>
    </source>
</evidence>
<name>A0ABU9GWK1_9GAMM</name>
<dbReference type="Gene3D" id="3.20.20.80">
    <property type="entry name" value="Glycosidases"/>
    <property type="match status" value="1"/>
</dbReference>
<feature type="active site" description="Nucleophile" evidence="9">
    <location>
        <position position="352"/>
    </location>
</feature>
<gene>
    <name evidence="11" type="ORF">V6257_02405</name>
</gene>
<keyword evidence="7 10" id="KW-0326">Glycosidase</keyword>
<dbReference type="RefSeq" id="WP_341601408.1">
    <property type="nucleotide sequence ID" value="NZ_JBAKAW010000002.1"/>
</dbReference>
<dbReference type="InterPro" id="IPR017853">
    <property type="entry name" value="GH"/>
</dbReference>
<dbReference type="InterPro" id="IPR018120">
    <property type="entry name" value="Glyco_hydro_1_AS"/>
</dbReference>
<comment type="similarity">
    <text evidence="2 10">Belongs to the glycosyl hydrolase 1 family.</text>
</comment>
<keyword evidence="6" id="KW-0119">Carbohydrate metabolism</keyword>
<dbReference type="InterPro" id="IPR001360">
    <property type="entry name" value="Glyco_hydro_1"/>
</dbReference>
<sequence length="442" mass="50433">MTKLSLPPHSPLLSKNFVYGVATASFQIEGGSQDRLPCIWDTFCDTPNKIVDSSDGHTACDHYNLWRDDIDLIESLGVDAYRLSISWPRVMTQEGKLNPVGVKFYTDILDELKRRNIKAFVTLYHWDLPQHLEDEGGWLNRQTAYAFEHYVNLITKAFGDRVHSYATLNEPFCSAFLGYEIGIHAPGKVGKEYGRKAAHHLLLAHGLAMSVLKQNSPNTLNGIVLNFTPCYSLTQSDEDLKATAFADDYLNQWYIKPIIDGQYPDIINQLPLNHQPEIFEGDMELISQSIDYLGINFYTRQVYKAHPTDIYEPIAPKGPLTDMGWEIYPQSFTELLVSLNKTYTLPPIYITENGAAMPDTYNNGEVNDLDRLSYYNTHLNAVHNAVEQGVVIHGYFAWSLMDNFEWAEGYLKRFGIVYVDYKTQQRIIKNSGLAYKELISKR</sequence>
<evidence type="ECO:0000256" key="2">
    <source>
        <dbReference type="ARBA" id="ARBA00010838"/>
    </source>
</evidence>
<proteinExistence type="inferred from homology"/>
<dbReference type="Pfam" id="PF00232">
    <property type="entry name" value="Glyco_hydro_1"/>
    <property type="match status" value="1"/>
</dbReference>
<evidence type="ECO:0000256" key="10">
    <source>
        <dbReference type="RuleBase" id="RU361175"/>
    </source>
</evidence>
<keyword evidence="8" id="KW-0624">Polysaccharide degradation</keyword>
<comment type="catalytic activity">
    <reaction evidence="1 10">
        <text>Hydrolysis of terminal, non-reducing beta-D-glucosyl residues with release of beta-D-glucose.</text>
        <dbReference type="EC" id="3.2.1.21"/>
    </reaction>
</comment>